<feature type="compositionally biased region" description="Gly residues" evidence="8">
    <location>
        <begin position="744"/>
        <end position="753"/>
    </location>
</feature>
<dbReference type="InterPro" id="IPR001878">
    <property type="entry name" value="Znf_CCHC"/>
</dbReference>
<evidence type="ECO:0000256" key="5">
    <source>
        <dbReference type="ARBA" id="ARBA00022833"/>
    </source>
</evidence>
<keyword evidence="6" id="KW-0539">Nucleus</keyword>
<sequence>MDSIQDETEDSRTSEVGRKRDRDAFQTTLLQDPSSDHSDDDFAQRSHKRFKQDHAQSGSESVEDGIIINTTSPILTDPHPAETSQTLPTQHQTISPPPPVMTWNKGVQSGLRTSFGSRSQAQARGPAPTRGEGGEAVRGSETNHQGEDIADALELFSKGGSNFDSPEEKTVDALESTSASGRISNLGDTNPSASLSSSATEDPKPKSKRNHKKKTPSDADEVEEAKGKNSSKTAVSKGTSVPKAPAPKVPGPNLPRILPLAMERVYKNGKGEFDLREILRDGKPIGIEELSLAEFVSHFLTTNAEKLNGLTGKHVKGAFNAYIGLYYGHLKTQLLDKARAHAATESAREFCAGSLAQAKKDLQKQGKIGENETSNTKLPIANSHQKGEGIGPKEVEEAALPGSEREDGEMLSPANEDKDDGPSDLEHELERELLQKYFPSRAGSATAPRCLSCASSGHKTYDCPALTCNICGGGHSKFTCPENQRCGKCRLKGHQTAECPEKLFATKAETGGCEICQSQDHLETACHFIWRSFAPRPEEIRTVRYIPIYCYVCGANGHYGPECGLHRGKILSGGVTWSKSNLQKYLDPASNDRAIAAGTDYSLPSLPRKGFSIKGIANDPITLDDSDDDPNFIRPKVNRPSTNSQRGGTIRFAPNSMVNQVPSTEPSYQRPSNPPRQARPQFGGYAESARYGRERTFSPPPRYPLRSEFPEDDRYRPRAPTREEFRPPSEAQYGRRAMPVDNGFQGGQSGRGRGTAVRGGSHNRGKKRTRSSKQDRRAGR</sequence>
<feature type="domain" description="CCHC-type" evidence="9">
    <location>
        <begin position="449"/>
        <end position="464"/>
    </location>
</feature>
<dbReference type="GO" id="GO:0071031">
    <property type="term" value="P:nuclear mRNA surveillance of mRNA 3'-end processing"/>
    <property type="evidence" value="ECO:0007669"/>
    <property type="project" value="TreeGrafter"/>
</dbReference>
<feature type="compositionally biased region" description="Basic and acidic residues" evidence="8">
    <location>
        <begin position="708"/>
        <end position="727"/>
    </location>
</feature>
<dbReference type="EMBL" id="KZ679010">
    <property type="protein sequence ID" value="PSS20355.1"/>
    <property type="molecule type" value="Genomic_DNA"/>
</dbReference>
<dbReference type="GO" id="GO:0071038">
    <property type="term" value="P:TRAMP-dependent tRNA surveillance pathway"/>
    <property type="evidence" value="ECO:0007669"/>
    <property type="project" value="TreeGrafter"/>
</dbReference>
<feature type="compositionally biased region" description="Pro residues" evidence="8">
    <location>
        <begin position="244"/>
        <end position="253"/>
    </location>
</feature>
<dbReference type="InParanoid" id="A0A2T3B3Y6"/>
<keyword evidence="4 7" id="KW-0863">Zinc-finger</keyword>
<keyword evidence="5" id="KW-0862">Zinc</keyword>
<feature type="region of interest" description="Disordered" evidence="8">
    <location>
        <begin position="1"/>
        <end position="255"/>
    </location>
</feature>
<dbReference type="PANTHER" id="PTHR46543:SF1">
    <property type="entry name" value="ZINC FINGER CCHC DOMAIN-CONTAINING PROTEIN 7"/>
    <property type="match status" value="1"/>
</dbReference>
<feature type="region of interest" description="Disordered" evidence="8">
    <location>
        <begin position="622"/>
        <end position="780"/>
    </location>
</feature>
<gene>
    <name evidence="10" type="ORF">M430DRAFT_41672</name>
</gene>
<dbReference type="Gene3D" id="4.10.60.10">
    <property type="entry name" value="Zinc finger, CCHC-type"/>
    <property type="match status" value="1"/>
</dbReference>
<dbReference type="PROSITE" id="PS50158">
    <property type="entry name" value="ZF_CCHC"/>
    <property type="match status" value="2"/>
</dbReference>
<feature type="compositionally biased region" description="Basic residues" evidence="8">
    <location>
        <begin position="761"/>
        <end position="771"/>
    </location>
</feature>
<evidence type="ECO:0000313" key="10">
    <source>
        <dbReference type="EMBL" id="PSS20355.1"/>
    </source>
</evidence>
<evidence type="ECO:0000256" key="6">
    <source>
        <dbReference type="ARBA" id="ARBA00023242"/>
    </source>
</evidence>
<dbReference type="STRING" id="857342.A0A2T3B3Y6"/>
<evidence type="ECO:0000256" key="7">
    <source>
        <dbReference type="PROSITE-ProRule" id="PRU00047"/>
    </source>
</evidence>
<evidence type="ECO:0000313" key="11">
    <source>
        <dbReference type="Proteomes" id="UP000241818"/>
    </source>
</evidence>
<evidence type="ECO:0000259" key="9">
    <source>
        <dbReference type="PROSITE" id="PS50158"/>
    </source>
</evidence>
<feature type="domain" description="CCHC-type" evidence="9">
    <location>
        <begin position="550"/>
        <end position="563"/>
    </location>
</feature>
<evidence type="ECO:0000256" key="8">
    <source>
        <dbReference type="SAM" id="MobiDB-lite"/>
    </source>
</evidence>
<keyword evidence="11" id="KW-1185">Reference proteome</keyword>
<feature type="region of interest" description="Disordered" evidence="8">
    <location>
        <begin position="362"/>
        <end position="424"/>
    </location>
</feature>
<dbReference type="PANTHER" id="PTHR46543">
    <property type="entry name" value="ZINC FINGER CCHC DOMAIN-CONTAINING PROTEIN 7"/>
    <property type="match status" value="1"/>
</dbReference>
<dbReference type="GO" id="GO:0008270">
    <property type="term" value="F:zinc ion binding"/>
    <property type="evidence" value="ECO:0007669"/>
    <property type="project" value="UniProtKB-KW"/>
</dbReference>
<feature type="compositionally biased region" description="Polar residues" evidence="8">
    <location>
        <begin position="228"/>
        <end position="239"/>
    </location>
</feature>
<feature type="compositionally biased region" description="Basic and acidic residues" evidence="8">
    <location>
        <begin position="34"/>
        <end position="44"/>
    </location>
</feature>
<feature type="compositionally biased region" description="Polar residues" evidence="8">
    <location>
        <begin position="656"/>
        <end position="671"/>
    </location>
</feature>
<evidence type="ECO:0000256" key="1">
    <source>
        <dbReference type="ARBA" id="ARBA00004123"/>
    </source>
</evidence>
<reference evidence="10 11" key="1">
    <citation type="journal article" date="2018" name="New Phytol.">
        <title>Comparative genomics and transcriptomics depict ericoid mycorrhizal fungi as versatile saprotrophs and plant mutualists.</title>
        <authorList>
            <person name="Martino E."/>
            <person name="Morin E."/>
            <person name="Grelet G.A."/>
            <person name="Kuo A."/>
            <person name="Kohler A."/>
            <person name="Daghino S."/>
            <person name="Barry K.W."/>
            <person name="Cichocki N."/>
            <person name="Clum A."/>
            <person name="Dockter R.B."/>
            <person name="Hainaut M."/>
            <person name="Kuo R.C."/>
            <person name="LaButti K."/>
            <person name="Lindahl B.D."/>
            <person name="Lindquist E.A."/>
            <person name="Lipzen A."/>
            <person name="Khouja H.R."/>
            <person name="Magnuson J."/>
            <person name="Murat C."/>
            <person name="Ohm R.A."/>
            <person name="Singer S.W."/>
            <person name="Spatafora J.W."/>
            <person name="Wang M."/>
            <person name="Veneault-Fourrey C."/>
            <person name="Henrissat B."/>
            <person name="Grigoriev I.V."/>
            <person name="Martin F.M."/>
            <person name="Perotto S."/>
        </authorList>
    </citation>
    <scope>NUCLEOTIDE SEQUENCE [LARGE SCALE GENOMIC DNA]</scope>
    <source>
        <strain evidence="10 11">ATCC 22711</strain>
    </source>
</reference>
<dbReference type="GeneID" id="36575573"/>
<organism evidence="10 11">
    <name type="scientific">Amorphotheca resinae ATCC 22711</name>
    <dbReference type="NCBI Taxonomy" id="857342"/>
    <lineage>
        <taxon>Eukaryota</taxon>
        <taxon>Fungi</taxon>
        <taxon>Dikarya</taxon>
        <taxon>Ascomycota</taxon>
        <taxon>Pezizomycotina</taxon>
        <taxon>Leotiomycetes</taxon>
        <taxon>Helotiales</taxon>
        <taxon>Amorphothecaceae</taxon>
        <taxon>Amorphotheca</taxon>
    </lineage>
</organism>
<protein>
    <recommendedName>
        <fullName evidence="9">CCHC-type domain-containing protein</fullName>
    </recommendedName>
</protein>
<feature type="compositionally biased region" description="Polar residues" evidence="8">
    <location>
        <begin position="82"/>
        <end position="94"/>
    </location>
</feature>
<accession>A0A2T3B3Y6</accession>
<keyword evidence="2" id="KW-0479">Metal-binding</keyword>
<dbReference type="GO" id="GO:0071035">
    <property type="term" value="P:nuclear polyadenylation-dependent rRNA catabolic process"/>
    <property type="evidence" value="ECO:0007669"/>
    <property type="project" value="TreeGrafter"/>
</dbReference>
<dbReference type="GO" id="GO:0071036">
    <property type="term" value="P:nuclear polyadenylation-dependent snoRNA catabolic process"/>
    <property type="evidence" value="ECO:0007669"/>
    <property type="project" value="TreeGrafter"/>
</dbReference>
<comment type="subcellular location">
    <subcellularLocation>
        <location evidence="1">Nucleus</location>
    </subcellularLocation>
</comment>
<dbReference type="InterPro" id="IPR051644">
    <property type="entry name" value="TRAMP_AT-DNA-binding"/>
</dbReference>
<feature type="compositionally biased region" description="Polar residues" evidence="8">
    <location>
        <begin position="175"/>
        <end position="200"/>
    </location>
</feature>
<evidence type="ECO:0000256" key="4">
    <source>
        <dbReference type="ARBA" id="ARBA00022771"/>
    </source>
</evidence>
<keyword evidence="3" id="KW-0677">Repeat</keyword>
<dbReference type="SMART" id="SM00343">
    <property type="entry name" value="ZnF_C2HC"/>
    <property type="match status" value="5"/>
</dbReference>
<dbReference type="RefSeq" id="XP_024721625.1">
    <property type="nucleotide sequence ID" value="XM_024867492.1"/>
</dbReference>
<feature type="compositionally biased region" description="Basic and acidic residues" evidence="8">
    <location>
        <begin position="10"/>
        <end position="24"/>
    </location>
</feature>
<dbReference type="AlphaFoldDB" id="A0A2T3B3Y6"/>
<feature type="compositionally biased region" description="Polar residues" evidence="8">
    <location>
        <begin position="105"/>
        <end position="122"/>
    </location>
</feature>
<dbReference type="GO" id="GO:0003723">
    <property type="term" value="F:RNA binding"/>
    <property type="evidence" value="ECO:0007669"/>
    <property type="project" value="TreeGrafter"/>
</dbReference>
<feature type="compositionally biased region" description="Basic and acidic residues" evidence="8">
    <location>
        <begin position="385"/>
        <end position="396"/>
    </location>
</feature>
<name>A0A2T3B3Y6_AMORE</name>
<dbReference type="OrthoDB" id="7608935at2759"/>
<dbReference type="Proteomes" id="UP000241818">
    <property type="component" value="Unassembled WGS sequence"/>
</dbReference>
<dbReference type="GO" id="GO:0071037">
    <property type="term" value="P:nuclear polyadenylation-dependent snRNA catabolic process"/>
    <property type="evidence" value="ECO:0007669"/>
    <property type="project" value="TreeGrafter"/>
</dbReference>
<dbReference type="GO" id="GO:0071039">
    <property type="term" value="P:nuclear polyadenylation-dependent CUT catabolic process"/>
    <property type="evidence" value="ECO:0007669"/>
    <property type="project" value="TreeGrafter"/>
</dbReference>
<proteinExistence type="predicted"/>
<evidence type="ECO:0000256" key="3">
    <source>
        <dbReference type="ARBA" id="ARBA00022737"/>
    </source>
</evidence>
<dbReference type="GO" id="GO:0031499">
    <property type="term" value="C:TRAMP complex"/>
    <property type="evidence" value="ECO:0007669"/>
    <property type="project" value="TreeGrafter"/>
</dbReference>
<evidence type="ECO:0000256" key="2">
    <source>
        <dbReference type="ARBA" id="ARBA00022723"/>
    </source>
</evidence>